<keyword evidence="2" id="KW-1185">Reference proteome</keyword>
<gene>
    <name evidence="1" type="ORF">QE408_000831</name>
</gene>
<dbReference type="RefSeq" id="WP_306928778.1">
    <property type="nucleotide sequence ID" value="NZ_JAUTBL010000001.1"/>
</dbReference>
<proteinExistence type="predicted"/>
<dbReference type="EMBL" id="JAUTBL010000001">
    <property type="protein sequence ID" value="MDQ1183709.1"/>
    <property type="molecule type" value="Genomic_DNA"/>
</dbReference>
<comment type="caution">
    <text evidence="1">The sequence shown here is derived from an EMBL/GenBank/DDBJ whole genome shotgun (WGS) entry which is preliminary data.</text>
</comment>
<name>A0ABU0UFK9_9HYPH</name>
<protein>
    <submittedName>
        <fullName evidence="1">Uncharacterized protein</fullName>
    </submittedName>
</protein>
<sequence>MPGNVANCIDVVCLVGKERCDGPEVAQQPFGNRCIGSLTDPEFPLNRPAVYIDKSMGIVVKPRRERPVQGPADPILLCVGTLLVNVDTRTVDHREIPIVTL</sequence>
<accession>A0ABU0UFK9</accession>
<reference evidence="1 2" key="1">
    <citation type="submission" date="2023-07" db="EMBL/GenBank/DDBJ databases">
        <title>Functional and genomic diversity of the sorghum phyllosphere microbiome.</title>
        <authorList>
            <person name="Shade A."/>
        </authorList>
    </citation>
    <scope>NUCLEOTIDE SEQUENCE [LARGE SCALE GENOMIC DNA]</scope>
    <source>
        <strain evidence="1 2">SORGH_AS_1126</strain>
    </source>
</reference>
<dbReference type="Proteomes" id="UP001224781">
    <property type="component" value="Unassembled WGS sequence"/>
</dbReference>
<organism evidence="1 2">
    <name type="scientific">Agrobacterium larrymoorei</name>
    <dbReference type="NCBI Taxonomy" id="160699"/>
    <lineage>
        <taxon>Bacteria</taxon>
        <taxon>Pseudomonadati</taxon>
        <taxon>Pseudomonadota</taxon>
        <taxon>Alphaproteobacteria</taxon>
        <taxon>Hyphomicrobiales</taxon>
        <taxon>Rhizobiaceae</taxon>
        <taxon>Rhizobium/Agrobacterium group</taxon>
        <taxon>Agrobacterium</taxon>
    </lineage>
</organism>
<evidence type="ECO:0000313" key="2">
    <source>
        <dbReference type="Proteomes" id="UP001224781"/>
    </source>
</evidence>
<evidence type="ECO:0000313" key="1">
    <source>
        <dbReference type="EMBL" id="MDQ1183709.1"/>
    </source>
</evidence>